<dbReference type="AlphaFoldDB" id="A0A381T8A0"/>
<reference evidence="3" key="1">
    <citation type="submission" date="2018-05" db="EMBL/GenBank/DDBJ databases">
        <authorList>
            <person name="Lanie J.A."/>
            <person name="Ng W.-L."/>
            <person name="Kazmierczak K.M."/>
            <person name="Andrzejewski T.M."/>
            <person name="Davidsen T.M."/>
            <person name="Wayne K.J."/>
            <person name="Tettelin H."/>
            <person name="Glass J.I."/>
            <person name="Rusch D."/>
            <person name="Podicherti R."/>
            <person name="Tsui H.-C.T."/>
            <person name="Winkler M.E."/>
        </authorList>
    </citation>
    <scope>NUCLEOTIDE SEQUENCE</scope>
</reference>
<dbReference type="Pfam" id="PF01370">
    <property type="entry name" value="Epimerase"/>
    <property type="match status" value="1"/>
</dbReference>
<dbReference type="Gene3D" id="3.40.50.720">
    <property type="entry name" value="NAD(P)-binding Rossmann-like Domain"/>
    <property type="match status" value="1"/>
</dbReference>
<protein>
    <recommendedName>
        <fullName evidence="2">NAD-dependent epimerase/dehydratase domain-containing protein</fullName>
    </recommendedName>
</protein>
<proteinExistence type="inferred from homology"/>
<dbReference type="SUPFAM" id="SSF51735">
    <property type="entry name" value="NAD(P)-binding Rossmann-fold domains"/>
    <property type="match status" value="1"/>
</dbReference>
<dbReference type="PANTHER" id="PTHR43000">
    <property type="entry name" value="DTDP-D-GLUCOSE 4,6-DEHYDRATASE-RELATED"/>
    <property type="match status" value="1"/>
</dbReference>
<comment type="similarity">
    <text evidence="1">Belongs to the NAD(P)-dependent epimerase/dehydratase family.</text>
</comment>
<evidence type="ECO:0000259" key="2">
    <source>
        <dbReference type="Pfam" id="PF01370"/>
    </source>
</evidence>
<name>A0A381T8A0_9ZZZZ</name>
<evidence type="ECO:0000313" key="3">
    <source>
        <dbReference type="EMBL" id="SVA12392.1"/>
    </source>
</evidence>
<accession>A0A381T8A0</accession>
<dbReference type="InterPro" id="IPR036291">
    <property type="entry name" value="NAD(P)-bd_dom_sf"/>
</dbReference>
<feature type="domain" description="NAD-dependent epimerase/dehydratase" evidence="2">
    <location>
        <begin position="4"/>
        <end position="232"/>
    </location>
</feature>
<evidence type="ECO:0000256" key="1">
    <source>
        <dbReference type="ARBA" id="ARBA00007637"/>
    </source>
</evidence>
<dbReference type="InterPro" id="IPR001509">
    <property type="entry name" value="Epimerase_deHydtase"/>
</dbReference>
<sequence>MRCLVTGASGHLGSYLTRRLLEAGHTVTVVVRQQSDLWRLADVIADTTVIRSQLEDIDQVESALMAAAPEVVFHLAWQGVTSKFRNDLHQIENNLLGSVRLLEIVQQAGCKCWVGLGSQAEYGAYEGVIREDLPLQPMTLYGATKLCVGFLTRQLCDLAGTRYVWLRVLAAYGPKDDPVHLIPAVILKLLAGEKPALTPGEQRWDYLYVEDVAEAACEVIQQPRLQGIYNLGSGQAYTVRDIVTRIRDMIDTGLPLGIGEIPYGPNQIMRLQGEGTDSPFCRETGWKPKVDLDEGLQQTVDWFRANRQRYGL</sequence>
<organism evidence="3">
    <name type="scientific">marine metagenome</name>
    <dbReference type="NCBI Taxonomy" id="408172"/>
    <lineage>
        <taxon>unclassified sequences</taxon>
        <taxon>metagenomes</taxon>
        <taxon>ecological metagenomes</taxon>
    </lineage>
</organism>
<dbReference type="EMBL" id="UINC01004178">
    <property type="protein sequence ID" value="SVA12392.1"/>
    <property type="molecule type" value="Genomic_DNA"/>
</dbReference>
<gene>
    <name evidence="3" type="ORF">METZ01_LOCUS65246</name>
</gene>